<evidence type="ECO:0000313" key="2">
    <source>
        <dbReference type="Proteomes" id="UP001459277"/>
    </source>
</evidence>
<accession>A0AAW2BTK7</accession>
<comment type="caution">
    <text evidence="1">The sequence shown here is derived from an EMBL/GenBank/DDBJ whole genome shotgun (WGS) entry which is preliminary data.</text>
</comment>
<evidence type="ECO:0000313" key="1">
    <source>
        <dbReference type="EMBL" id="KAK9988813.1"/>
    </source>
</evidence>
<dbReference type="Proteomes" id="UP001459277">
    <property type="component" value="Unassembled WGS sequence"/>
</dbReference>
<keyword evidence="2" id="KW-1185">Reference proteome</keyword>
<gene>
    <name evidence="1" type="ORF">SO802_029052</name>
</gene>
<proteinExistence type="predicted"/>
<dbReference type="EMBL" id="JAZDWU010000010">
    <property type="protein sequence ID" value="KAK9988813.1"/>
    <property type="molecule type" value="Genomic_DNA"/>
</dbReference>
<sequence>MRLDSTQACSPRTESLVCFYYHFSTRHCLITAKLPYQDMLLFRSKLSYRSSYFVKKEKFWNIISSSVNAFQGRPCVCCGDFNCLVRKEKFGWKAGSSPRGGLKEFM</sequence>
<name>A0AAW2BTK7_9ROSI</name>
<protein>
    <submittedName>
        <fullName evidence="1">Uncharacterized protein</fullName>
    </submittedName>
</protein>
<dbReference type="AlphaFoldDB" id="A0AAW2BTK7"/>
<reference evidence="1 2" key="1">
    <citation type="submission" date="2024-01" db="EMBL/GenBank/DDBJ databases">
        <title>A telomere-to-telomere, gap-free genome of sweet tea (Lithocarpus litseifolius).</title>
        <authorList>
            <person name="Zhou J."/>
        </authorList>
    </citation>
    <scope>NUCLEOTIDE SEQUENCE [LARGE SCALE GENOMIC DNA]</scope>
    <source>
        <strain evidence="1">Zhou-2022a</strain>
        <tissue evidence="1">Leaf</tissue>
    </source>
</reference>
<organism evidence="1 2">
    <name type="scientific">Lithocarpus litseifolius</name>
    <dbReference type="NCBI Taxonomy" id="425828"/>
    <lineage>
        <taxon>Eukaryota</taxon>
        <taxon>Viridiplantae</taxon>
        <taxon>Streptophyta</taxon>
        <taxon>Embryophyta</taxon>
        <taxon>Tracheophyta</taxon>
        <taxon>Spermatophyta</taxon>
        <taxon>Magnoliopsida</taxon>
        <taxon>eudicotyledons</taxon>
        <taxon>Gunneridae</taxon>
        <taxon>Pentapetalae</taxon>
        <taxon>rosids</taxon>
        <taxon>fabids</taxon>
        <taxon>Fagales</taxon>
        <taxon>Fagaceae</taxon>
        <taxon>Lithocarpus</taxon>
    </lineage>
</organism>